<dbReference type="CDD" id="cd19071">
    <property type="entry name" value="AKR_AKR1-5-like"/>
    <property type="match status" value="1"/>
</dbReference>
<evidence type="ECO:0000313" key="5">
    <source>
        <dbReference type="Proteomes" id="UP000297910"/>
    </source>
</evidence>
<dbReference type="SUPFAM" id="SSF51430">
    <property type="entry name" value="NAD(P)-linked oxidoreductase"/>
    <property type="match status" value="1"/>
</dbReference>
<dbReference type="InterPro" id="IPR023210">
    <property type="entry name" value="NADP_OxRdtase_dom"/>
</dbReference>
<accession>A0A4Z1G2N1</accession>
<keyword evidence="1" id="KW-0560">Oxidoreductase</keyword>
<keyword evidence="2" id="KW-0732">Signal</keyword>
<reference evidence="4 5" key="1">
    <citation type="submission" date="2017-12" db="EMBL/GenBank/DDBJ databases">
        <title>Comparative genomics of Botrytis spp.</title>
        <authorList>
            <person name="Valero-Jimenez C.A."/>
            <person name="Tapia P."/>
            <person name="Veloso J."/>
            <person name="Silva-Moreno E."/>
            <person name="Staats M."/>
            <person name="Valdes J.H."/>
            <person name="Van Kan J.A.L."/>
        </authorList>
    </citation>
    <scope>NUCLEOTIDE SEQUENCE [LARGE SCALE GENOMIC DNA]</scope>
    <source>
        <strain evidence="4 5">Bp0003</strain>
    </source>
</reference>
<feature type="chain" id="PRO_5021474978" description="NADP-dependent oxidoreductase domain-containing protein" evidence="2">
    <location>
        <begin position="19"/>
        <end position="376"/>
    </location>
</feature>
<dbReference type="Gene3D" id="3.20.20.100">
    <property type="entry name" value="NADP-dependent oxidoreductase domain"/>
    <property type="match status" value="1"/>
</dbReference>
<evidence type="ECO:0000313" key="4">
    <source>
        <dbReference type="EMBL" id="TGO28357.1"/>
    </source>
</evidence>
<dbReference type="GO" id="GO:0016491">
    <property type="term" value="F:oxidoreductase activity"/>
    <property type="evidence" value="ECO:0007669"/>
    <property type="project" value="UniProtKB-KW"/>
</dbReference>
<dbReference type="EMBL" id="PQXI01000028">
    <property type="protein sequence ID" value="TGO28357.1"/>
    <property type="molecule type" value="Genomic_DNA"/>
</dbReference>
<dbReference type="InterPro" id="IPR036812">
    <property type="entry name" value="NAD(P)_OxRdtase_dom_sf"/>
</dbReference>
<dbReference type="AlphaFoldDB" id="A0A4Z1G2N1"/>
<dbReference type="PANTHER" id="PTHR11732">
    <property type="entry name" value="ALDO/KETO REDUCTASE"/>
    <property type="match status" value="1"/>
</dbReference>
<sequence length="376" mass="41708">MQLINFLSLAFLLSNINALYLSAEQHPIAPPSSPLLPPSRKQSISQPLIGFGTWNLNVSPENTTEAVAYAIEIGYRQIDCAAAYGNEVAVGQGIKEGLKRAGLEREDIWVTSKLWNDQYVIIVLFFTHGSYEMVEKGLNQTLQDLDLDYLDLYLIHWPIGFSSNGTKNPDHVLTYKSMISLPKSRVLNIGVSNFSPLQLKNVVSTGTMPYTHQMELHPYLQQSAWVATHKALGVKMTAYSPLGNTNPTYHSSPSPSLSSSSSSSSSWTSWISLFHPTSSKSKAPPLLQNPILVDIAEQKNCTPAQVALKWNMGRGISVIPKSSHEEWIKENLHAEECGLTHADLTKLRCVGRKWLSRFNNPSEEWGVTLFEGLEGV</sequence>
<evidence type="ECO:0000259" key="3">
    <source>
        <dbReference type="Pfam" id="PF00248"/>
    </source>
</evidence>
<comment type="caution">
    <text evidence="4">The sequence shown here is derived from an EMBL/GenBank/DDBJ whole genome shotgun (WGS) entry which is preliminary data.</text>
</comment>
<keyword evidence="5" id="KW-1185">Reference proteome</keyword>
<dbReference type="PRINTS" id="PR00069">
    <property type="entry name" value="ALDKETRDTASE"/>
</dbReference>
<evidence type="ECO:0000256" key="2">
    <source>
        <dbReference type="SAM" id="SignalP"/>
    </source>
</evidence>
<name>A0A4Z1G2N1_9HELO</name>
<dbReference type="Proteomes" id="UP000297910">
    <property type="component" value="Unassembled WGS sequence"/>
</dbReference>
<organism evidence="4 5">
    <name type="scientific">Botrytis paeoniae</name>
    <dbReference type="NCBI Taxonomy" id="278948"/>
    <lineage>
        <taxon>Eukaryota</taxon>
        <taxon>Fungi</taxon>
        <taxon>Dikarya</taxon>
        <taxon>Ascomycota</taxon>
        <taxon>Pezizomycotina</taxon>
        <taxon>Leotiomycetes</taxon>
        <taxon>Helotiales</taxon>
        <taxon>Sclerotiniaceae</taxon>
        <taxon>Botrytis</taxon>
    </lineage>
</organism>
<protein>
    <recommendedName>
        <fullName evidence="3">NADP-dependent oxidoreductase domain-containing protein</fullName>
    </recommendedName>
</protein>
<evidence type="ECO:0000256" key="1">
    <source>
        <dbReference type="ARBA" id="ARBA00023002"/>
    </source>
</evidence>
<proteinExistence type="predicted"/>
<feature type="domain" description="NADP-dependent oxidoreductase" evidence="3">
    <location>
        <begin position="49"/>
        <end position="347"/>
    </location>
</feature>
<gene>
    <name evidence="4" type="ORF">BPAE_0028g00040</name>
</gene>
<dbReference type="Pfam" id="PF00248">
    <property type="entry name" value="Aldo_ket_red"/>
    <property type="match status" value="1"/>
</dbReference>
<dbReference type="InterPro" id="IPR020471">
    <property type="entry name" value="AKR"/>
</dbReference>
<feature type="signal peptide" evidence="2">
    <location>
        <begin position="1"/>
        <end position="18"/>
    </location>
</feature>